<dbReference type="GO" id="GO:0016787">
    <property type="term" value="F:hydrolase activity"/>
    <property type="evidence" value="ECO:0007669"/>
    <property type="project" value="UniProtKB-KW"/>
</dbReference>
<evidence type="ECO:0000313" key="1">
    <source>
        <dbReference type="EMBL" id="MDQ0223615.1"/>
    </source>
</evidence>
<dbReference type="InterPro" id="IPR029058">
    <property type="entry name" value="AB_hydrolase_fold"/>
</dbReference>
<evidence type="ECO:0000313" key="2">
    <source>
        <dbReference type="Proteomes" id="UP001223079"/>
    </source>
</evidence>
<dbReference type="RefSeq" id="WP_307122748.1">
    <property type="nucleotide sequence ID" value="NZ_JAUSTM010000040.1"/>
</dbReference>
<accession>A0ABT9YUD7</accession>
<name>A0ABT9YUD7_9STRE</name>
<keyword evidence="1" id="KW-0378">Hydrolase</keyword>
<dbReference type="Gene3D" id="1.10.10.800">
    <property type="match status" value="1"/>
</dbReference>
<proteinExistence type="predicted"/>
<dbReference type="PANTHER" id="PTHR47751:SF1">
    <property type="entry name" value="SUPERFAMILY HYDROLASE, PUTATIVE (AFU_ORTHOLOGUE AFUA_2G16580)-RELATED"/>
    <property type="match status" value="1"/>
</dbReference>
<reference evidence="1 2" key="1">
    <citation type="submission" date="2023-07" db="EMBL/GenBank/DDBJ databases">
        <title>Genomic Encyclopedia of Type Strains, Phase IV (KMG-IV): sequencing the most valuable type-strain genomes for metagenomic binning, comparative biology and taxonomic classification.</title>
        <authorList>
            <person name="Goeker M."/>
        </authorList>
    </citation>
    <scope>NUCLEOTIDE SEQUENCE [LARGE SCALE GENOMIC DNA]</scope>
    <source>
        <strain evidence="1 2">DSM 105143</strain>
    </source>
</reference>
<keyword evidence="2" id="KW-1185">Reference proteome</keyword>
<dbReference type="InterPro" id="IPR051411">
    <property type="entry name" value="Polyketide_trans_af380"/>
</dbReference>
<dbReference type="SUPFAM" id="SSF53474">
    <property type="entry name" value="alpha/beta-Hydrolases"/>
    <property type="match status" value="1"/>
</dbReference>
<dbReference type="Gene3D" id="3.40.50.1820">
    <property type="entry name" value="alpha/beta hydrolase"/>
    <property type="match status" value="1"/>
</dbReference>
<dbReference type="Pfam" id="PF06500">
    <property type="entry name" value="FrsA-like"/>
    <property type="match status" value="1"/>
</dbReference>
<gene>
    <name evidence="1" type="ORF">J2S23_002192</name>
</gene>
<dbReference type="PANTHER" id="PTHR47751">
    <property type="entry name" value="SUPERFAMILY HYDROLASE, PUTATIVE (AFU_ORTHOLOGUE AFUA_2G16580)-RELATED"/>
    <property type="match status" value="1"/>
</dbReference>
<dbReference type="EMBL" id="JAUSTM010000040">
    <property type="protein sequence ID" value="MDQ0223615.1"/>
    <property type="molecule type" value="Genomic_DNA"/>
</dbReference>
<sequence>MMQIQNVVFMNKELNLRLAGLLRLPANFDLNNNYPAVVVTGPMLSVKEQAQAVYADALTEAGYVTLVFDGAYFGESQGFPRQQELPDVKQSDIEGAIDFLESLPYVDKNRIGGLGMCGSGSYMSVAGVKDSRLKAITAVVPAISDISTSPMTSFFLPEEEVKAAKEAYENGTGDLITLNFQPRAFDEGAKYYYSARGNRARWSNQVVAWSQLELINYNVTNIMKDMTKPYLVVTAENAWSQPASREIFDAAKSDVREWLVVPEASHFDMYDLHPFVDVAFEAIIPFFEKNTRVVK</sequence>
<protein>
    <submittedName>
        <fullName evidence="1">Alpha/beta superfamily hydrolase</fullName>
    </submittedName>
</protein>
<comment type="caution">
    <text evidence="1">The sequence shown here is derived from an EMBL/GenBank/DDBJ whole genome shotgun (WGS) entry which is preliminary data.</text>
</comment>
<organism evidence="1 2">
    <name type="scientific">Streptococcus moroccensis</name>
    <dbReference type="NCBI Taxonomy" id="1451356"/>
    <lineage>
        <taxon>Bacteria</taxon>
        <taxon>Bacillati</taxon>
        <taxon>Bacillota</taxon>
        <taxon>Bacilli</taxon>
        <taxon>Lactobacillales</taxon>
        <taxon>Streptococcaceae</taxon>
        <taxon>Streptococcus</taxon>
    </lineage>
</organism>
<dbReference type="Proteomes" id="UP001223079">
    <property type="component" value="Unassembled WGS sequence"/>
</dbReference>
<dbReference type="InterPro" id="IPR010520">
    <property type="entry name" value="FrsA-like"/>
</dbReference>